<comment type="caution">
    <text evidence="3">The sequence shown here is derived from an EMBL/GenBank/DDBJ whole genome shotgun (WGS) entry which is preliminary data.</text>
</comment>
<accession>A0A9D0Z257</accession>
<dbReference type="InterPro" id="IPR035391">
    <property type="entry name" value="Arylsulfotran_N"/>
</dbReference>
<dbReference type="EMBL" id="DVFU01000098">
    <property type="protein sequence ID" value="HIQ65100.1"/>
    <property type="molecule type" value="Genomic_DNA"/>
</dbReference>
<reference evidence="3" key="1">
    <citation type="submission" date="2020-10" db="EMBL/GenBank/DDBJ databases">
        <authorList>
            <person name="Gilroy R."/>
        </authorList>
    </citation>
    <scope>NUCLEOTIDE SEQUENCE</scope>
    <source>
        <strain evidence="3">CHK165-10780</strain>
    </source>
</reference>
<dbReference type="Pfam" id="PF17425">
    <property type="entry name" value="Arylsulfotran_N"/>
    <property type="match status" value="1"/>
</dbReference>
<evidence type="ECO:0000256" key="1">
    <source>
        <dbReference type="SAM" id="Phobius"/>
    </source>
</evidence>
<gene>
    <name evidence="3" type="ORF">IAC85_05110</name>
</gene>
<evidence type="ECO:0000313" key="4">
    <source>
        <dbReference type="Proteomes" id="UP000886725"/>
    </source>
</evidence>
<sequence>MKKRTKQKAPYFIIGGILILILIVGGIYLYLDRHSSFHDKLESVASLVTEQVRYEADFTTEGYTLENANVVLDPYHISPLTALIMFETEESVAPTVTIEGKDKWTTYTHTFEEGTEHYLP</sequence>
<dbReference type="Proteomes" id="UP000886725">
    <property type="component" value="Unassembled WGS sequence"/>
</dbReference>
<feature type="non-terminal residue" evidence="3">
    <location>
        <position position="120"/>
    </location>
</feature>
<organism evidence="3 4">
    <name type="scientific">Candidatus Faecenecus gallistercoris</name>
    <dbReference type="NCBI Taxonomy" id="2840793"/>
    <lineage>
        <taxon>Bacteria</taxon>
        <taxon>Bacillati</taxon>
        <taxon>Bacillota</taxon>
        <taxon>Bacillota incertae sedis</taxon>
        <taxon>Candidatus Faecenecus</taxon>
    </lineage>
</organism>
<evidence type="ECO:0000313" key="3">
    <source>
        <dbReference type="EMBL" id="HIQ65100.1"/>
    </source>
</evidence>
<keyword evidence="1" id="KW-0472">Membrane</keyword>
<dbReference type="AlphaFoldDB" id="A0A9D0Z257"/>
<feature type="transmembrane region" description="Helical" evidence="1">
    <location>
        <begin position="12"/>
        <end position="31"/>
    </location>
</feature>
<dbReference type="Gene3D" id="2.60.40.3100">
    <property type="entry name" value="Arylsulphate sulphotransferase monomer, N-terminal domain"/>
    <property type="match status" value="1"/>
</dbReference>
<protein>
    <recommendedName>
        <fullName evidence="2">Arylsulfotransferase N-terminal domain-containing protein</fullName>
    </recommendedName>
</protein>
<name>A0A9D0Z257_9FIRM</name>
<reference evidence="3" key="2">
    <citation type="journal article" date="2021" name="PeerJ">
        <title>Extensive microbial diversity within the chicken gut microbiome revealed by metagenomics and culture.</title>
        <authorList>
            <person name="Gilroy R."/>
            <person name="Ravi A."/>
            <person name="Getino M."/>
            <person name="Pursley I."/>
            <person name="Horton D.L."/>
            <person name="Alikhan N.F."/>
            <person name="Baker D."/>
            <person name="Gharbi K."/>
            <person name="Hall N."/>
            <person name="Watson M."/>
            <person name="Adriaenssens E.M."/>
            <person name="Foster-Nyarko E."/>
            <person name="Jarju S."/>
            <person name="Secka A."/>
            <person name="Antonio M."/>
            <person name="Oren A."/>
            <person name="Chaudhuri R.R."/>
            <person name="La Ragione R."/>
            <person name="Hildebrand F."/>
            <person name="Pallen M.J."/>
        </authorList>
    </citation>
    <scope>NUCLEOTIDE SEQUENCE</scope>
    <source>
        <strain evidence="3">CHK165-10780</strain>
    </source>
</reference>
<keyword evidence="1" id="KW-1133">Transmembrane helix</keyword>
<evidence type="ECO:0000259" key="2">
    <source>
        <dbReference type="Pfam" id="PF17425"/>
    </source>
</evidence>
<keyword evidence="1" id="KW-0812">Transmembrane</keyword>
<proteinExistence type="predicted"/>
<feature type="domain" description="Arylsulfotransferase N-terminal" evidence="2">
    <location>
        <begin position="70"/>
        <end position="115"/>
    </location>
</feature>
<dbReference type="InterPro" id="IPR038477">
    <property type="entry name" value="ASST_N_sf"/>
</dbReference>